<keyword evidence="2" id="KW-0812">Transmembrane</keyword>
<name>A0ABT9VN31_9BACI</name>
<comment type="caution">
    <text evidence="3">The sequence shown here is derived from an EMBL/GenBank/DDBJ whole genome shotgun (WGS) entry which is preliminary data.</text>
</comment>
<dbReference type="RefSeq" id="WP_044747573.1">
    <property type="nucleotide sequence ID" value="NZ_JAUSTR010000003.1"/>
</dbReference>
<evidence type="ECO:0000256" key="2">
    <source>
        <dbReference type="SAM" id="Phobius"/>
    </source>
</evidence>
<dbReference type="Proteomes" id="UP001225646">
    <property type="component" value="Unassembled WGS sequence"/>
</dbReference>
<sequence length="248" mass="29116">MEKSNQRLKVLKHLSVKDWLMIFFGILIAIFLFLLIGTNQVFFQFAILLLNSWLTVFVFFLYKRVDNLAKNQLTEKEPRPTKSALKIEKEDEDVEKTLHYKEKELTQIELDKTIIFEELLSKTNLREEEKQTYRKRLSEKESEAKSIQQELALLKTRIQQKIKDGANLLLKRDPVLEKVVQLLEPDFILKSSFDEIDQKLKMVLPEIESDVIDALMEAQFLTEQHALTRIGYRELIKTAKKGFVSLKG</sequence>
<evidence type="ECO:0000313" key="3">
    <source>
        <dbReference type="EMBL" id="MDQ0162304.1"/>
    </source>
</evidence>
<keyword evidence="4" id="KW-1185">Reference proteome</keyword>
<evidence type="ECO:0000256" key="1">
    <source>
        <dbReference type="SAM" id="Coils"/>
    </source>
</evidence>
<keyword evidence="2" id="KW-1133">Transmembrane helix</keyword>
<keyword evidence="2" id="KW-0472">Membrane</keyword>
<feature type="transmembrane region" description="Helical" evidence="2">
    <location>
        <begin position="42"/>
        <end position="62"/>
    </location>
</feature>
<organism evidence="3 4">
    <name type="scientific">Aeribacillus alveayuensis</name>
    <dbReference type="NCBI Taxonomy" id="279215"/>
    <lineage>
        <taxon>Bacteria</taxon>
        <taxon>Bacillati</taxon>
        <taxon>Bacillota</taxon>
        <taxon>Bacilli</taxon>
        <taxon>Bacillales</taxon>
        <taxon>Bacillaceae</taxon>
        <taxon>Aeribacillus</taxon>
    </lineage>
</organism>
<reference evidence="3 4" key="1">
    <citation type="submission" date="2023-07" db="EMBL/GenBank/DDBJ databases">
        <title>Genomic Encyclopedia of Type Strains, Phase IV (KMG-IV): sequencing the most valuable type-strain genomes for metagenomic binning, comparative biology and taxonomic classification.</title>
        <authorList>
            <person name="Goeker M."/>
        </authorList>
    </citation>
    <scope>NUCLEOTIDE SEQUENCE [LARGE SCALE GENOMIC DNA]</scope>
    <source>
        <strain evidence="3 4">DSM 19092</strain>
    </source>
</reference>
<gene>
    <name evidence="3" type="ORF">J2S06_001380</name>
</gene>
<keyword evidence="1" id="KW-0175">Coiled coil</keyword>
<accession>A0ABT9VN31</accession>
<feature type="coiled-coil region" evidence="1">
    <location>
        <begin position="130"/>
        <end position="164"/>
    </location>
</feature>
<proteinExistence type="predicted"/>
<dbReference type="EMBL" id="JAUSTR010000003">
    <property type="protein sequence ID" value="MDQ0162304.1"/>
    <property type="molecule type" value="Genomic_DNA"/>
</dbReference>
<feature type="transmembrane region" description="Helical" evidence="2">
    <location>
        <begin position="20"/>
        <end position="36"/>
    </location>
</feature>
<protein>
    <submittedName>
        <fullName evidence="3">Ca2+/Na+ antiporter</fullName>
    </submittedName>
</protein>
<evidence type="ECO:0000313" key="4">
    <source>
        <dbReference type="Proteomes" id="UP001225646"/>
    </source>
</evidence>